<evidence type="ECO:0000313" key="1">
    <source>
        <dbReference type="EMBL" id="SHI46849.1"/>
    </source>
</evidence>
<accession>A0A1M6BDQ8</accession>
<evidence type="ECO:0000313" key="2">
    <source>
        <dbReference type="Proteomes" id="UP000184226"/>
    </source>
</evidence>
<reference evidence="1 2" key="1">
    <citation type="submission" date="2016-11" db="EMBL/GenBank/DDBJ databases">
        <authorList>
            <person name="Jaros S."/>
            <person name="Januszkiewicz K."/>
            <person name="Wedrychowicz H."/>
        </authorList>
    </citation>
    <scope>NUCLEOTIDE SEQUENCE [LARGE SCALE GENOMIC DNA]</scope>
    <source>
        <strain evidence="1 2">CGMCC 1.10190</strain>
    </source>
</reference>
<dbReference type="InterPro" id="IPR007690">
    <property type="entry name" value="T2SS_GspM"/>
</dbReference>
<protein>
    <submittedName>
        <fullName evidence="1">Type II secretion system (T2SS), protein M</fullName>
    </submittedName>
</protein>
<dbReference type="GO" id="GO:0015628">
    <property type="term" value="P:protein secretion by the type II secretion system"/>
    <property type="evidence" value="ECO:0007669"/>
    <property type="project" value="InterPro"/>
</dbReference>
<dbReference type="RefSeq" id="WP_073110079.1">
    <property type="nucleotide sequence ID" value="NZ_FQXE01000025.1"/>
</dbReference>
<name>A0A1M6BDQ8_9BURK</name>
<dbReference type="GO" id="GO:0015627">
    <property type="term" value="C:type II protein secretion system complex"/>
    <property type="evidence" value="ECO:0007669"/>
    <property type="project" value="InterPro"/>
</dbReference>
<gene>
    <name evidence="1" type="ORF">SAMN04488135_12511</name>
</gene>
<dbReference type="Pfam" id="PF04612">
    <property type="entry name" value="T2SSM"/>
    <property type="match status" value="1"/>
</dbReference>
<sequence length="203" mass="21217">MSLSSPLKRKRPAAFMPRLAAAYAQGAAQWRLFSARERRLMAAAALCLSAASAWLLLVNPALGLIAHWRQEIPKLQSQASALEDVLGEAAMQAPVAPAGDAAAQLARLRLSLDAAGLQGRYEVSSLAGGQGAAPDAPRADVIRVEIKGAPIDQLMPWLTVWPDRLGHEVVAVALERSGPAVSAESGVAGHLDLGIAHISKDGS</sequence>
<dbReference type="STRING" id="658167.SAMN04488135_12511"/>
<keyword evidence="2" id="KW-1185">Reference proteome</keyword>
<dbReference type="Proteomes" id="UP000184226">
    <property type="component" value="Unassembled WGS sequence"/>
</dbReference>
<proteinExistence type="predicted"/>
<organism evidence="1 2">
    <name type="scientific">Pollutimonas bauzanensis</name>
    <dbReference type="NCBI Taxonomy" id="658167"/>
    <lineage>
        <taxon>Bacteria</taxon>
        <taxon>Pseudomonadati</taxon>
        <taxon>Pseudomonadota</taxon>
        <taxon>Betaproteobacteria</taxon>
        <taxon>Burkholderiales</taxon>
        <taxon>Alcaligenaceae</taxon>
        <taxon>Pollutimonas</taxon>
    </lineage>
</organism>
<dbReference type="EMBL" id="FQXE01000025">
    <property type="protein sequence ID" value="SHI46849.1"/>
    <property type="molecule type" value="Genomic_DNA"/>
</dbReference>
<dbReference type="AlphaFoldDB" id="A0A1M6BDQ8"/>